<feature type="transmembrane region" description="Helical" evidence="2">
    <location>
        <begin position="204"/>
        <end position="227"/>
    </location>
</feature>
<keyword evidence="2" id="KW-0812">Transmembrane</keyword>
<proteinExistence type="predicted"/>
<dbReference type="Proteomes" id="UP000584642">
    <property type="component" value="Unassembled WGS sequence"/>
</dbReference>
<evidence type="ECO:0000256" key="2">
    <source>
        <dbReference type="SAM" id="Phobius"/>
    </source>
</evidence>
<organism evidence="3 4">
    <name type="scientific">Azospirillum oleiclasticum</name>
    <dbReference type="NCBI Taxonomy" id="2735135"/>
    <lineage>
        <taxon>Bacteria</taxon>
        <taxon>Pseudomonadati</taxon>
        <taxon>Pseudomonadota</taxon>
        <taxon>Alphaproteobacteria</taxon>
        <taxon>Rhodospirillales</taxon>
        <taxon>Azospirillaceae</taxon>
        <taxon>Azospirillum</taxon>
    </lineage>
</organism>
<evidence type="ECO:0000313" key="3">
    <source>
        <dbReference type="EMBL" id="NYZ21372.1"/>
    </source>
</evidence>
<sequence length="304" mass="32838">MTTSSVMDNGTALADARSAPDVVMRWWRVGLLTVVGLSLGLAVLAAVFGRPISLSEATGPATNDQQRTLAESTARDDFLAVMHAVAAQHGLAVTEVSDVQDFQPFLPVSTRFTATRSLPADGRLKGWERQVLLLSKKIFHLRHEFHERVQQSYVWLQVFQWFSILISAATTLVVALNTHGLTSAAPLPSGVGADAPAWPQRWKWALGMSALLLSTMTTVVGSVGSFYGPQQDYANKSAKLAGLTALHAEIAFSVSSLDPATGVVEKSRLDDWVRRFTEIGVHGTSNERKQADSETVTAAMHAAE</sequence>
<protein>
    <recommendedName>
        <fullName evidence="5">DUF4231 domain-containing protein</fullName>
    </recommendedName>
</protein>
<dbReference type="EMBL" id="JABFDB010000011">
    <property type="protein sequence ID" value="NYZ21372.1"/>
    <property type="molecule type" value="Genomic_DNA"/>
</dbReference>
<feature type="transmembrane region" description="Helical" evidence="2">
    <location>
        <begin position="26"/>
        <end position="48"/>
    </location>
</feature>
<dbReference type="RefSeq" id="WP_180283133.1">
    <property type="nucleotide sequence ID" value="NZ_JABFDB010000011.1"/>
</dbReference>
<comment type="caution">
    <text evidence="3">The sequence shown here is derived from an EMBL/GenBank/DDBJ whole genome shotgun (WGS) entry which is preliminary data.</text>
</comment>
<evidence type="ECO:0000256" key="1">
    <source>
        <dbReference type="SAM" id="MobiDB-lite"/>
    </source>
</evidence>
<keyword evidence="4" id="KW-1185">Reference proteome</keyword>
<evidence type="ECO:0000313" key="4">
    <source>
        <dbReference type="Proteomes" id="UP000584642"/>
    </source>
</evidence>
<gene>
    <name evidence="3" type="ORF">HND93_16780</name>
</gene>
<reference evidence="3 4" key="1">
    <citation type="submission" date="2020-05" db="EMBL/GenBank/DDBJ databases">
        <title>Azospirillum oleiclasticum sp. nov, a nitrogen-fixing and heavy crude oil-emulsifying bacterium isolated from the crude oil of Yumen Oilfield.</title>
        <authorList>
            <person name="Wu D."/>
            <person name="Cai M."/>
            <person name="Zhang X."/>
        </authorList>
    </citation>
    <scope>NUCLEOTIDE SEQUENCE [LARGE SCALE GENOMIC DNA]</scope>
    <source>
        <strain evidence="3 4">ROY-1-1-2</strain>
    </source>
</reference>
<feature type="region of interest" description="Disordered" evidence="1">
    <location>
        <begin position="283"/>
        <end position="304"/>
    </location>
</feature>
<keyword evidence="2" id="KW-1133">Transmembrane helix</keyword>
<evidence type="ECO:0008006" key="5">
    <source>
        <dbReference type="Google" id="ProtNLM"/>
    </source>
</evidence>
<accession>A0ABX2TBF3</accession>
<keyword evidence="2" id="KW-0472">Membrane</keyword>
<name>A0ABX2TBF3_9PROT</name>
<feature type="transmembrane region" description="Helical" evidence="2">
    <location>
        <begin position="153"/>
        <end position="176"/>
    </location>
</feature>